<dbReference type="InterPro" id="IPR033464">
    <property type="entry name" value="CSN8_PSD8_EIF3K"/>
</dbReference>
<dbReference type="OMA" id="LASEKQW"/>
<reference evidence="4" key="1">
    <citation type="submission" date="2014-04" db="EMBL/GenBank/DDBJ databases">
        <title>Evolutionary Origins and Diversification of the Mycorrhizal Mutualists.</title>
        <authorList>
            <consortium name="DOE Joint Genome Institute"/>
            <consortium name="Mycorrhizal Genomics Consortium"/>
            <person name="Kohler A."/>
            <person name="Kuo A."/>
            <person name="Nagy L.G."/>
            <person name="Floudas D."/>
            <person name="Copeland A."/>
            <person name="Barry K.W."/>
            <person name="Cichocki N."/>
            <person name="Veneault-Fourrey C."/>
            <person name="LaButti K."/>
            <person name="Lindquist E.A."/>
            <person name="Lipzen A."/>
            <person name="Lundell T."/>
            <person name="Morin E."/>
            <person name="Murat C."/>
            <person name="Riley R."/>
            <person name="Ohm R."/>
            <person name="Sun H."/>
            <person name="Tunlid A."/>
            <person name="Henrissat B."/>
            <person name="Grigoriev I.V."/>
            <person name="Hibbett D.S."/>
            <person name="Martin F."/>
        </authorList>
    </citation>
    <scope>NUCLEOTIDE SEQUENCE [LARGE SCALE GENOMIC DNA]</scope>
    <source>
        <strain evidence="4">FD-334 SS-4</strain>
    </source>
</reference>
<evidence type="ECO:0000259" key="2">
    <source>
        <dbReference type="Pfam" id="PF10075"/>
    </source>
</evidence>
<dbReference type="EMBL" id="KN817525">
    <property type="protein sequence ID" value="KJA27156.1"/>
    <property type="molecule type" value="Genomic_DNA"/>
</dbReference>
<keyword evidence="4" id="KW-1185">Reference proteome</keyword>
<feature type="region of interest" description="Disordered" evidence="1">
    <location>
        <begin position="1"/>
        <end position="38"/>
    </location>
</feature>
<feature type="domain" description="CSN8/PSMD8/EIF3K" evidence="2">
    <location>
        <begin position="88"/>
        <end position="225"/>
    </location>
</feature>
<evidence type="ECO:0000256" key="1">
    <source>
        <dbReference type="SAM" id="MobiDB-lite"/>
    </source>
</evidence>
<evidence type="ECO:0000313" key="4">
    <source>
        <dbReference type="Proteomes" id="UP000054270"/>
    </source>
</evidence>
<gene>
    <name evidence="3" type="ORF">HYPSUDRAFT_63416</name>
</gene>
<dbReference type="STRING" id="945553.A0A0D2PF48"/>
<dbReference type="Proteomes" id="UP000054270">
    <property type="component" value="Unassembled WGS sequence"/>
</dbReference>
<dbReference type="OrthoDB" id="5351233at2759"/>
<evidence type="ECO:0000313" key="3">
    <source>
        <dbReference type="EMBL" id="KJA27156.1"/>
    </source>
</evidence>
<sequence>MVNGPPTPPATTPVELQDAARSTASVAEPSVSLPPQIDPQLRPEVYQRALQGIGAALARKDYQSAGSIAGEADFITATDRQPARMLIVAPLVLVHLINDNIPPARYALLRLPDNLISLPLARALGALVIYAMNRQHAQLYEQINILKSIVSQPDFFDQELGHQVVDLATVFTERFCERTFILLSKAYTSLPLSLACIYLNLPAEKVTNGAQKSGWSYDASTQILYPSYSSLATFDLVADSVARLEG</sequence>
<feature type="compositionally biased region" description="Pro residues" evidence="1">
    <location>
        <begin position="1"/>
        <end position="11"/>
    </location>
</feature>
<organism evidence="3 4">
    <name type="scientific">Hypholoma sublateritium (strain FD-334 SS-4)</name>
    <dbReference type="NCBI Taxonomy" id="945553"/>
    <lineage>
        <taxon>Eukaryota</taxon>
        <taxon>Fungi</taxon>
        <taxon>Dikarya</taxon>
        <taxon>Basidiomycota</taxon>
        <taxon>Agaricomycotina</taxon>
        <taxon>Agaricomycetes</taxon>
        <taxon>Agaricomycetidae</taxon>
        <taxon>Agaricales</taxon>
        <taxon>Agaricineae</taxon>
        <taxon>Strophariaceae</taxon>
        <taxon>Hypholoma</taxon>
    </lineage>
</organism>
<accession>A0A0D2PF48</accession>
<proteinExistence type="predicted"/>
<protein>
    <recommendedName>
        <fullName evidence="2">CSN8/PSMD8/EIF3K domain-containing protein</fullName>
    </recommendedName>
</protein>
<dbReference type="AlphaFoldDB" id="A0A0D2PF48"/>
<name>A0A0D2PF48_HYPSF</name>
<dbReference type="Pfam" id="PF10075">
    <property type="entry name" value="CSN8_PSD8_EIF3K"/>
    <property type="match status" value="1"/>
</dbReference>